<feature type="compositionally biased region" description="Acidic residues" evidence="1">
    <location>
        <begin position="66"/>
        <end position="96"/>
    </location>
</feature>
<evidence type="ECO:0000313" key="5">
    <source>
        <dbReference type="Proteomes" id="UP000572268"/>
    </source>
</evidence>
<evidence type="ECO:0000256" key="1">
    <source>
        <dbReference type="SAM" id="MobiDB-lite"/>
    </source>
</evidence>
<name>A0A7J6KLY7_PEROL</name>
<proteinExistence type="predicted"/>
<dbReference type="Proteomes" id="UP000572268">
    <property type="component" value="Unassembled WGS sequence"/>
</dbReference>
<dbReference type="EMBL" id="JABANN010002054">
    <property type="protein sequence ID" value="KAF4648305.1"/>
    <property type="molecule type" value="Genomic_DNA"/>
</dbReference>
<organism evidence="3 5">
    <name type="scientific">Perkinsus olseni</name>
    <name type="common">Perkinsus atlanticus</name>
    <dbReference type="NCBI Taxonomy" id="32597"/>
    <lineage>
        <taxon>Eukaryota</taxon>
        <taxon>Sar</taxon>
        <taxon>Alveolata</taxon>
        <taxon>Perkinsozoa</taxon>
        <taxon>Perkinsea</taxon>
        <taxon>Perkinsida</taxon>
        <taxon>Perkinsidae</taxon>
        <taxon>Perkinsus</taxon>
    </lineage>
</organism>
<feature type="non-terminal residue" evidence="3">
    <location>
        <position position="1"/>
    </location>
</feature>
<feature type="non-terminal residue" evidence="3">
    <location>
        <position position="125"/>
    </location>
</feature>
<evidence type="ECO:0000313" key="4">
    <source>
        <dbReference type="Proteomes" id="UP000570595"/>
    </source>
</evidence>
<feature type="compositionally biased region" description="Polar residues" evidence="1">
    <location>
        <begin position="47"/>
        <end position="65"/>
    </location>
</feature>
<gene>
    <name evidence="3" type="ORF">FOL46_003093</name>
    <name evidence="2" type="ORF">FOZ61_004110</name>
</gene>
<comment type="caution">
    <text evidence="3">The sequence shown here is derived from an EMBL/GenBank/DDBJ whole genome shotgun (WGS) entry which is preliminary data.</text>
</comment>
<dbReference type="Proteomes" id="UP000570595">
    <property type="component" value="Unassembled WGS sequence"/>
</dbReference>
<sequence length="125" mass="13099">YIPENRPLAGLRRGRATVRNPGVLGRYNSAVSLPQNGEAPDEEVSSDGGSTNTSAGSVLSGSDLSSNDEYDTAVESSDVSEGDGLSDEEQLSDDEASSSRDEYHPLLPAVALHAENSSIADMIED</sequence>
<evidence type="ECO:0000313" key="2">
    <source>
        <dbReference type="EMBL" id="KAF4647478.1"/>
    </source>
</evidence>
<protein>
    <submittedName>
        <fullName evidence="3">Uncharacterized protein</fullName>
    </submittedName>
</protein>
<feature type="region of interest" description="Disordered" evidence="1">
    <location>
        <begin position="1"/>
        <end position="125"/>
    </location>
</feature>
<accession>A0A7J6KLY7</accession>
<reference evidence="4 5" key="1">
    <citation type="submission" date="2020-04" db="EMBL/GenBank/DDBJ databases">
        <title>Perkinsus olseni comparative genomics.</title>
        <authorList>
            <person name="Bogema D.R."/>
        </authorList>
    </citation>
    <scope>NUCLEOTIDE SEQUENCE [LARGE SCALE GENOMIC DNA]</scope>
    <source>
        <strain evidence="2">ATCC PRA-179</strain>
        <strain evidence="3">ATCC PRA-31</strain>
    </source>
</reference>
<dbReference type="EMBL" id="JABAHT010002359">
    <property type="protein sequence ID" value="KAF4647478.1"/>
    <property type="molecule type" value="Genomic_DNA"/>
</dbReference>
<dbReference type="AlphaFoldDB" id="A0A7J6KLY7"/>
<evidence type="ECO:0000313" key="3">
    <source>
        <dbReference type="EMBL" id="KAF4648305.1"/>
    </source>
</evidence>